<keyword evidence="2" id="KW-1185">Reference proteome</keyword>
<organism evidence="1 2">
    <name type="scientific">Entomomonas asaccharolytica</name>
    <dbReference type="NCBI Taxonomy" id="2785331"/>
    <lineage>
        <taxon>Bacteria</taxon>
        <taxon>Pseudomonadati</taxon>
        <taxon>Pseudomonadota</taxon>
        <taxon>Gammaproteobacteria</taxon>
        <taxon>Pseudomonadales</taxon>
        <taxon>Pseudomonadaceae</taxon>
        <taxon>Entomomonas</taxon>
    </lineage>
</organism>
<dbReference type="SMART" id="SM00671">
    <property type="entry name" value="SEL1"/>
    <property type="match status" value="2"/>
</dbReference>
<sequence>MIKKYDRLDEASKASDMGNYKKAYRLFSELANEGNVHAMNALAMMYHNGEYVRKQYKKSIYWDLEAIKQGENTTNLAITYRQLGDMQRYKYYLEKAMAQGDDSAAFNLAKLYSVSTQERLQVQSLLLLVVTRDNTYQDEIEQAQKILNNLEKEEKLESFAGLFKSVKPVVKKIKYPTNYQQDSKKVIKQLAKVTECLDRQKYKKARKLLEQLAADGCAKAMDILGGIYLYGIGVVVNITDAIKWYVRAIESGCFTSNLNLAIAYRHTHDILRYKHYLELALAKGDDNAALLLAQLYSISERESERVEALLEQVVASDKVNADAIYQAEMMLKNLLSPFNKIKQPLI</sequence>
<dbReference type="SUPFAM" id="SSF81901">
    <property type="entry name" value="HCP-like"/>
    <property type="match status" value="2"/>
</dbReference>
<reference evidence="1 2" key="1">
    <citation type="submission" date="2021-01" db="EMBL/GenBank/DDBJ databases">
        <title>Entomomonas sp. F2A isolated from a house cricket (Acheta domesticus).</title>
        <authorList>
            <person name="Spergser J."/>
            <person name="Busse H.-J."/>
        </authorList>
    </citation>
    <scope>NUCLEOTIDE SEQUENCE [LARGE SCALE GENOMIC DNA]</scope>
    <source>
        <strain evidence="1 2">F2A</strain>
    </source>
</reference>
<dbReference type="InterPro" id="IPR050767">
    <property type="entry name" value="Sel1_AlgK"/>
</dbReference>
<dbReference type="EMBL" id="CP067393">
    <property type="protein sequence ID" value="QQP86266.1"/>
    <property type="molecule type" value="Genomic_DNA"/>
</dbReference>
<name>A0A974NGL3_9GAMM</name>
<dbReference type="Proteomes" id="UP000595278">
    <property type="component" value="Chromosome"/>
</dbReference>
<gene>
    <name evidence="1" type="ORF">JHT90_03215</name>
</gene>
<dbReference type="Pfam" id="PF08238">
    <property type="entry name" value="Sel1"/>
    <property type="match status" value="4"/>
</dbReference>
<protein>
    <submittedName>
        <fullName evidence="1">Sel1 repeat family protein</fullName>
    </submittedName>
</protein>
<dbReference type="KEGG" id="eaz:JHT90_03215"/>
<dbReference type="AlphaFoldDB" id="A0A974NGL3"/>
<dbReference type="Gene3D" id="1.25.40.10">
    <property type="entry name" value="Tetratricopeptide repeat domain"/>
    <property type="match status" value="2"/>
</dbReference>
<accession>A0A974NGL3</accession>
<dbReference type="InterPro" id="IPR011990">
    <property type="entry name" value="TPR-like_helical_dom_sf"/>
</dbReference>
<dbReference type="PANTHER" id="PTHR11102">
    <property type="entry name" value="SEL-1-LIKE PROTEIN"/>
    <property type="match status" value="1"/>
</dbReference>
<evidence type="ECO:0000313" key="2">
    <source>
        <dbReference type="Proteomes" id="UP000595278"/>
    </source>
</evidence>
<dbReference type="PANTHER" id="PTHR11102:SF160">
    <property type="entry name" value="ERAD-ASSOCIATED E3 UBIQUITIN-PROTEIN LIGASE COMPONENT HRD3"/>
    <property type="match status" value="1"/>
</dbReference>
<dbReference type="InterPro" id="IPR006597">
    <property type="entry name" value="Sel1-like"/>
</dbReference>
<dbReference type="RefSeq" id="WP_201094005.1">
    <property type="nucleotide sequence ID" value="NZ_CP067393.1"/>
</dbReference>
<proteinExistence type="predicted"/>
<evidence type="ECO:0000313" key="1">
    <source>
        <dbReference type="EMBL" id="QQP86266.1"/>
    </source>
</evidence>